<evidence type="ECO:0000313" key="4">
    <source>
        <dbReference type="EMBL" id="KAB0791925.1"/>
    </source>
</evidence>
<feature type="compositionally biased region" description="Gly residues" evidence="1">
    <location>
        <begin position="190"/>
        <end position="208"/>
    </location>
</feature>
<keyword evidence="5" id="KW-1185">Reference proteome</keyword>
<sequence length="239" mass="25527">MLTKIAAIICLLHVSRGEDDEKWVWKKNDASARYSVVEDGPGSHDFDRLPNRPAGIHHQGAGFPDRPFQSRPGHGFVANERPGDYYPPRPGSGPGILTGPIPSWVREPPFKHYDKCKCAVRFNCNSPGIAYGQCDVGKQYCCYNSNKDGVLGGPLPSTPIHSPENGVLVGPGGPFDYPDRPRPPYQGPNSFGGGGGAGVLVGPGGPTGIIGRPPRPYDGPFNNGGPYGRQIATKNTKDI</sequence>
<reference evidence="3" key="1">
    <citation type="journal article" date="2016" name="Sci. Rep.">
        <title>Molecular characterization of firefly nuptial gifts: a multi-omics approach sheds light on postcopulatory sexual selection.</title>
        <authorList>
            <person name="Al-Wathiqui N."/>
            <person name="Fallon T.R."/>
            <person name="South A."/>
            <person name="Weng J.K."/>
            <person name="Lewis S.M."/>
        </authorList>
    </citation>
    <scope>NUCLEOTIDE SEQUENCE</scope>
</reference>
<feature type="region of interest" description="Disordered" evidence="1">
    <location>
        <begin position="171"/>
        <end position="239"/>
    </location>
</feature>
<dbReference type="Proteomes" id="UP000327044">
    <property type="component" value="Unassembled WGS sequence"/>
</dbReference>
<evidence type="ECO:0000313" key="5">
    <source>
        <dbReference type="Proteomes" id="UP000327044"/>
    </source>
</evidence>
<protein>
    <recommendedName>
        <fullName evidence="6">Chitin-binding type-1 domain-containing protein</fullName>
    </recommendedName>
</protein>
<feature type="signal peptide" evidence="2">
    <location>
        <begin position="1"/>
        <end position="17"/>
    </location>
</feature>
<dbReference type="AlphaFoldDB" id="A0A1Y1KM83"/>
<proteinExistence type="predicted"/>
<dbReference type="OrthoDB" id="6631087at2759"/>
<feature type="chain" id="PRO_5036312516" description="Chitin-binding type-1 domain-containing protein" evidence="2">
    <location>
        <begin position="18"/>
        <end position="239"/>
    </location>
</feature>
<dbReference type="EMBL" id="VVIM01000011">
    <property type="protein sequence ID" value="KAB0791925.1"/>
    <property type="molecule type" value="Genomic_DNA"/>
</dbReference>
<dbReference type="EMBL" id="GEZM01081656">
    <property type="protein sequence ID" value="JAV61561.1"/>
    <property type="molecule type" value="Transcribed_RNA"/>
</dbReference>
<name>A0A1Y1KM83_PHOPY</name>
<evidence type="ECO:0000313" key="3">
    <source>
        <dbReference type="EMBL" id="JAV61561.1"/>
    </source>
</evidence>
<dbReference type="InParanoid" id="A0A1Y1KM83"/>
<evidence type="ECO:0008006" key="6">
    <source>
        <dbReference type="Google" id="ProtNLM"/>
    </source>
</evidence>
<gene>
    <name evidence="4" type="ORF">PPYR_03725</name>
</gene>
<reference evidence="4" key="3">
    <citation type="submission" date="2019-08" db="EMBL/GenBank/DDBJ databases">
        <authorList>
            <consortium name="Photinus pyralis genome working group"/>
            <person name="Fallon T.R."/>
            <person name="Sander Lower S.E."/>
            <person name="Weng J.-K."/>
        </authorList>
    </citation>
    <scope>NUCLEOTIDE SEQUENCE</scope>
    <source>
        <strain evidence="4">1611_PpyrPB1</strain>
        <tissue evidence="4">Whole body</tissue>
    </source>
</reference>
<accession>A0A1Y1KM83</accession>
<evidence type="ECO:0000256" key="2">
    <source>
        <dbReference type="SAM" id="SignalP"/>
    </source>
</evidence>
<organism evidence="3">
    <name type="scientific">Photinus pyralis</name>
    <name type="common">Common eastern firefly</name>
    <name type="synonym">Lampyris pyralis</name>
    <dbReference type="NCBI Taxonomy" id="7054"/>
    <lineage>
        <taxon>Eukaryota</taxon>
        <taxon>Metazoa</taxon>
        <taxon>Ecdysozoa</taxon>
        <taxon>Arthropoda</taxon>
        <taxon>Hexapoda</taxon>
        <taxon>Insecta</taxon>
        <taxon>Pterygota</taxon>
        <taxon>Neoptera</taxon>
        <taxon>Endopterygota</taxon>
        <taxon>Coleoptera</taxon>
        <taxon>Polyphaga</taxon>
        <taxon>Elateriformia</taxon>
        <taxon>Elateroidea</taxon>
        <taxon>Lampyridae</taxon>
        <taxon>Lampyrinae</taxon>
        <taxon>Photinus</taxon>
    </lineage>
</organism>
<evidence type="ECO:0000256" key="1">
    <source>
        <dbReference type="SAM" id="MobiDB-lite"/>
    </source>
</evidence>
<reference evidence="4 5" key="2">
    <citation type="journal article" date="2018" name="Elife">
        <title>Firefly genomes illuminate parallel origins of bioluminescence in beetles.</title>
        <authorList>
            <person name="Fallon T.R."/>
            <person name="Lower S.E."/>
            <person name="Chang C.H."/>
            <person name="Bessho-Uehara M."/>
            <person name="Martin G.J."/>
            <person name="Bewick A.J."/>
            <person name="Behringer M."/>
            <person name="Debat H.J."/>
            <person name="Wong I."/>
            <person name="Day J.C."/>
            <person name="Suvorov A."/>
            <person name="Silva C.J."/>
            <person name="Stanger-Hall K.F."/>
            <person name="Hall D.W."/>
            <person name="Schmitz R.J."/>
            <person name="Nelson D.R."/>
            <person name="Lewis S.M."/>
            <person name="Shigenobu S."/>
            <person name="Bybee S.M."/>
            <person name="Larracuente A.M."/>
            <person name="Oba Y."/>
            <person name="Weng J.K."/>
        </authorList>
    </citation>
    <scope>NUCLEOTIDE SEQUENCE [LARGE SCALE GENOMIC DNA]</scope>
    <source>
        <strain evidence="4">1611_PpyrPB1</strain>
        <tissue evidence="4">Whole body</tissue>
    </source>
</reference>
<keyword evidence="2" id="KW-0732">Signal</keyword>